<evidence type="ECO:0000256" key="3">
    <source>
        <dbReference type="ARBA" id="ARBA00023125"/>
    </source>
</evidence>
<feature type="compositionally biased region" description="Acidic residues" evidence="5">
    <location>
        <begin position="311"/>
        <end position="330"/>
    </location>
</feature>
<dbReference type="Gene3D" id="1.10.10.10">
    <property type="entry name" value="Winged helix-like DNA-binding domain superfamily/Winged helix DNA-binding domain"/>
    <property type="match status" value="1"/>
</dbReference>
<name>A0A9D2LDG5_9MICO</name>
<dbReference type="SUPFAM" id="SSF88659">
    <property type="entry name" value="Sigma3 and sigma4 domains of RNA polymerase sigma factors"/>
    <property type="match status" value="1"/>
</dbReference>
<dbReference type="Pfam" id="PF04198">
    <property type="entry name" value="Sugar-bind"/>
    <property type="match status" value="1"/>
</dbReference>
<dbReference type="InterPro" id="IPR051054">
    <property type="entry name" value="SorC_transcr_regulators"/>
</dbReference>
<keyword evidence="4" id="KW-0804">Transcription</keyword>
<evidence type="ECO:0000256" key="4">
    <source>
        <dbReference type="ARBA" id="ARBA00023163"/>
    </source>
</evidence>
<dbReference type="Gene3D" id="3.40.50.1360">
    <property type="match status" value="1"/>
</dbReference>
<keyword evidence="3" id="KW-0238">DNA-binding</keyword>
<dbReference type="InterPro" id="IPR036388">
    <property type="entry name" value="WH-like_DNA-bd_sf"/>
</dbReference>
<evidence type="ECO:0000256" key="5">
    <source>
        <dbReference type="SAM" id="MobiDB-lite"/>
    </source>
</evidence>
<evidence type="ECO:0000256" key="1">
    <source>
        <dbReference type="ARBA" id="ARBA00010466"/>
    </source>
</evidence>
<gene>
    <name evidence="7" type="ORF">H9786_07105</name>
</gene>
<evidence type="ECO:0000256" key="2">
    <source>
        <dbReference type="ARBA" id="ARBA00023015"/>
    </source>
</evidence>
<dbReference type="Proteomes" id="UP000823823">
    <property type="component" value="Unassembled WGS sequence"/>
</dbReference>
<dbReference type="EMBL" id="DWZH01000053">
    <property type="protein sequence ID" value="HJB10285.1"/>
    <property type="molecule type" value="Genomic_DNA"/>
</dbReference>
<protein>
    <submittedName>
        <fullName evidence="7">Transcriptional regulator</fullName>
    </submittedName>
</protein>
<evidence type="ECO:0000313" key="8">
    <source>
        <dbReference type="Proteomes" id="UP000823823"/>
    </source>
</evidence>
<dbReference type="AlphaFoldDB" id="A0A9D2LDG5"/>
<dbReference type="GO" id="GO:0003677">
    <property type="term" value="F:DNA binding"/>
    <property type="evidence" value="ECO:0007669"/>
    <property type="project" value="UniProtKB-KW"/>
</dbReference>
<reference evidence="7" key="2">
    <citation type="submission" date="2021-04" db="EMBL/GenBank/DDBJ databases">
        <authorList>
            <person name="Gilroy R."/>
        </authorList>
    </citation>
    <scope>NUCLEOTIDE SEQUENCE</scope>
    <source>
        <strain evidence="7">ChiHjej13B12-24818</strain>
    </source>
</reference>
<dbReference type="PANTHER" id="PTHR34294:SF1">
    <property type="entry name" value="TRANSCRIPTIONAL REGULATOR LSRR"/>
    <property type="match status" value="1"/>
</dbReference>
<dbReference type="InterPro" id="IPR013324">
    <property type="entry name" value="RNA_pol_sigma_r3/r4-like"/>
</dbReference>
<dbReference type="InterPro" id="IPR037171">
    <property type="entry name" value="NagB/RpiA_transferase-like"/>
</dbReference>
<sequence>MLETSMDLQMLHRAASAYYRDDLRQAEIADRLGISRPSVSKLLAEARRIGMVRFEVLDVPTADVTDLERRLRELLGIDSVRVAPGDQSQRDHRGVGDLLGEELRRLGLRRGDVLLVSSGKTTHAVSGMVGLPELEGVIVAPTVGGQQEPERSFQTNETVRNFADRTRAEPRFIFAPALPSPSLWESLQADPSFSAITDLWARASALVTGIGAPYQQRETLTSVVPRDHPALQRAAGDICLHFFDSEGTPMVYPGSDRLVRPPLDLLREIPDSIALATGRKKVPSIRAGAKTGLMTTLITDAPTAEAILADADTDTDTDADADADDADADADAAASGAPSQQSPSI</sequence>
<dbReference type="InterPro" id="IPR007324">
    <property type="entry name" value="Sugar-bd_dom_put"/>
</dbReference>
<comment type="similarity">
    <text evidence="1">Belongs to the SorC transcriptional regulatory family.</text>
</comment>
<reference evidence="7" key="1">
    <citation type="journal article" date="2021" name="PeerJ">
        <title>Extensive microbial diversity within the chicken gut microbiome revealed by metagenomics and culture.</title>
        <authorList>
            <person name="Gilroy R."/>
            <person name="Ravi A."/>
            <person name="Getino M."/>
            <person name="Pursley I."/>
            <person name="Horton D.L."/>
            <person name="Alikhan N.F."/>
            <person name="Baker D."/>
            <person name="Gharbi K."/>
            <person name="Hall N."/>
            <person name="Watson M."/>
            <person name="Adriaenssens E.M."/>
            <person name="Foster-Nyarko E."/>
            <person name="Jarju S."/>
            <person name="Secka A."/>
            <person name="Antonio M."/>
            <person name="Oren A."/>
            <person name="Chaudhuri R.R."/>
            <person name="La Ragione R."/>
            <person name="Hildebrand F."/>
            <person name="Pallen M.J."/>
        </authorList>
    </citation>
    <scope>NUCLEOTIDE SEQUENCE</scope>
    <source>
        <strain evidence="7">ChiHjej13B12-24818</strain>
    </source>
</reference>
<evidence type="ECO:0000313" key="7">
    <source>
        <dbReference type="EMBL" id="HJB10285.1"/>
    </source>
</evidence>
<feature type="region of interest" description="Disordered" evidence="5">
    <location>
        <begin position="309"/>
        <end position="345"/>
    </location>
</feature>
<feature type="domain" description="Sugar-binding" evidence="6">
    <location>
        <begin position="62"/>
        <end position="309"/>
    </location>
</feature>
<dbReference type="GO" id="GO:0030246">
    <property type="term" value="F:carbohydrate binding"/>
    <property type="evidence" value="ECO:0007669"/>
    <property type="project" value="InterPro"/>
</dbReference>
<organism evidence="7 8">
    <name type="scientific">Candidatus Brachybacterium merdavium</name>
    <dbReference type="NCBI Taxonomy" id="2838513"/>
    <lineage>
        <taxon>Bacteria</taxon>
        <taxon>Bacillati</taxon>
        <taxon>Actinomycetota</taxon>
        <taxon>Actinomycetes</taxon>
        <taxon>Micrococcales</taxon>
        <taxon>Dermabacteraceae</taxon>
        <taxon>Brachybacterium</taxon>
    </lineage>
</organism>
<evidence type="ECO:0000259" key="6">
    <source>
        <dbReference type="Pfam" id="PF04198"/>
    </source>
</evidence>
<accession>A0A9D2LDG5</accession>
<dbReference type="PANTHER" id="PTHR34294">
    <property type="entry name" value="TRANSCRIPTIONAL REGULATOR-RELATED"/>
    <property type="match status" value="1"/>
</dbReference>
<comment type="caution">
    <text evidence="7">The sequence shown here is derived from an EMBL/GenBank/DDBJ whole genome shotgun (WGS) entry which is preliminary data.</text>
</comment>
<dbReference type="SUPFAM" id="SSF100950">
    <property type="entry name" value="NagB/RpiA/CoA transferase-like"/>
    <property type="match status" value="1"/>
</dbReference>
<keyword evidence="2" id="KW-0805">Transcription regulation</keyword>
<proteinExistence type="inferred from homology"/>